<keyword evidence="1" id="KW-1133">Transmembrane helix</keyword>
<dbReference type="HOGENOM" id="CLU_2192709_0_0_0"/>
<dbReference type="EMBL" id="AE000513">
    <property type="protein sequence ID" value="AAF11340.1"/>
    <property type="molecule type" value="Genomic_DNA"/>
</dbReference>
<dbReference type="PaxDb" id="243230-DR_1783"/>
<name>Q9RTI1_DEIRA</name>
<dbReference type="PATRIC" id="fig|243230.17.peg.1995"/>
<feature type="transmembrane region" description="Helical" evidence="1">
    <location>
        <begin position="85"/>
        <end position="107"/>
    </location>
</feature>
<evidence type="ECO:0000313" key="2">
    <source>
        <dbReference type="EMBL" id="AAF11340.1"/>
    </source>
</evidence>
<sequence length="108" mass="11369">MVASFALRRHLPALAAVGSAQGARRAEPNALDGGATWLLAVTAAYLWVTASPAPDTSLAALLPLFPFLFLATLSLALGRSRNRALAWACWGVTPCLPLTALLLFGLFH</sequence>
<keyword evidence="1" id="KW-0812">Transmembrane</keyword>
<feature type="transmembrane region" description="Helical" evidence="1">
    <location>
        <begin position="60"/>
        <end position="78"/>
    </location>
</feature>
<protein>
    <submittedName>
        <fullName evidence="2">Uncharacterized protein</fullName>
    </submittedName>
</protein>
<dbReference type="PIR" id="E75355">
    <property type="entry name" value="E75355"/>
</dbReference>
<evidence type="ECO:0000256" key="1">
    <source>
        <dbReference type="SAM" id="Phobius"/>
    </source>
</evidence>
<dbReference type="Proteomes" id="UP000002524">
    <property type="component" value="Chromosome 1"/>
</dbReference>
<gene>
    <name evidence="2" type="ordered locus">DR_1783</name>
</gene>
<keyword evidence="3" id="KW-1185">Reference proteome</keyword>
<dbReference type="EnsemblBacteria" id="AAF11340">
    <property type="protein sequence ID" value="AAF11340"/>
    <property type="gene ID" value="DR_1783"/>
</dbReference>
<feature type="transmembrane region" description="Helical" evidence="1">
    <location>
        <begin position="30"/>
        <end position="48"/>
    </location>
</feature>
<organism evidence="2 3">
    <name type="scientific">Deinococcus radiodurans (strain ATCC 13939 / DSM 20539 / JCM 16871 / CCUG 27074 / LMG 4051 / NBRC 15346 / NCIMB 9279 / VKM B-1422 / R1)</name>
    <dbReference type="NCBI Taxonomy" id="243230"/>
    <lineage>
        <taxon>Bacteria</taxon>
        <taxon>Thermotogati</taxon>
        <taxon>Deinococcota</taxon>
        <taxon>Deinococci</taxon>
        <taxon>Deinococcales</taxon>
        <taxon>Deinococcaceae</taxon>
        <taxon>Deinococcus</taxon>
    </lineage>
</organism>
<proteinExistence type="predicted"/>
<accession>Q9RTI1</accession>
<dbReference type="STRING" id="243230.DR_1783"/>
<keyword evidence="1" id="KW-0472">Membrane</keyword>
<dbReference type="KEGG" id="dra:DR_1783"/>
<reference evidence="2 3" key="1">
    <citation type="journal article" date="1999" name="Science">
        <title>Genome sequence of the radioresistant bacterium Deinococcus radiodurans R1.</title>
        <authorList>
            <person name="White O."/>
            <person name="Eisen J.A."/>
            <person name="Heidelberg J.F."/>
            <person name="Hickey E.K."/>
            <person name="Peterson J.D."/>
            <person name="Dodson R.J."/>
            <person name="Haft D.H."/>
            <person name="Gwinn M.L."/>
            <person name="Nelson W.C."/>
            <person name="Richardson D.L."/>
            <person name="Moffat K.S."/>
            <person name="Qin H."/>
            <person name="Jiang L."/>
            <person name="Pamphile W."/>
            <person name="Crosby M."/>
            <person name="Shen M."/>
            <person name="Vamathevan J.J."/>
            <person name="Lam P."/>
            <person name="McDonald L."/>
            <person name="Utterback T."/>
            <person name="Zalewski C."/>
            <person name="Makarova K.S."/>
            <person name="Aravind L."/>
            <person name="Daly M.J."/>
            <person name="Minton K.W."/>
            <person name="Fleischmann R.D."/>
            <person name="Ketchum K.A."/>
            <person name="Nelson K.E."/>
            <person name="Salzberg S."/>
            <person name="Smith H.O."/>
            <person name="Venter J.C."/>
            <person name="Fraser C.M."/>
        </authorList>
    </citation>
    <scope>NUCLEOTIDE SEQUENCE [LARGE SCALE GENOMIC DNA]</scope>
    <source>
        <strain evidence="3">ATCC 13939 / DSM 20539 / JCM 16871 / LMG 4051 / NBRC 15346 / NCIMB 9279 / R1 / VKM B-1422</strain>
    </source>
</reference>
<dbReference type="AlphaFoldDB" id="Q9RTI1"/>
<evidence type="ECO:0000313" key="3">
    <source>
        <dbReference type="Proteomes" id="UP000002524"/>
    </source>
</evidence>
<dbReference type="InParanoid" id="Q9RTI1"/>